<dbReference type="VEuPathDB" id="VectorBase:CPIJ019320"/>
<dbReference type="EnsemblMetazoa" id="CPIJ019320-RA">
    <property type="protein sequence ID" value="CPIJ019320-PA"/>
    <property type="gene ID" value="CPIJ019320"/>
</dbReference>
<evidence type="ECO:0000313" key="3">
    <source>
        <dbReference type="Proteomes" id="UP000002320"/>
    </source>
</evidence>
<proteinExistence type="predicted"/>
<gene>
    <name evidence="2" type="primary">6053535</name>
    <name evidence="1" type="ORF">CpipJ_CPIJ019320</name>
</gene>
<dbReference type="Proteomes" id="UP000002320">
    <property type="component" value="Unassembled WGS sequence"/>
</dbReference>
<reference evidence="2" key="2">
    <citation type="submission" date="2020-05" db="UniProtKB">
        <authorList>
            <consortium name="EnsemblMetazoa"/>
        </authorList>
    </citation>
    <scope>IDENTIFICATION</scope>
    <source>
        <strain evidence="2">JHB</strain>
    </source>
</reference>
<evidence type="ECO:0000313" key="1">
    <source>
        <dbReference type="EMBL" id="EDS29788.1"/>
    </source>
</evidence>
<dbReference type="InParanoid" id="B0XIY0"/>
<evidence type="ECO:0000313" key="2">
    <source>
        <dbReference type="EnsemblMetazoa" id="CPIJ019320-PA"/>
    </source>
</evidence>
<protein>
    <submittedName>
        <fullName evidence="1 2">Rho/rac/cdc GTPase-activating protein</fullName>
    </submittedName>
</protein>
<dbReference type="HOGENOM" id="CLU_1526678_0_0_1"/>
<sequence>MGSSCPALRRCKLNPAASRLSCGAGTDIISEFSSLRTFQHSTYRRSTTALLRGSKSCLKASRSSDLIPGRTSPIPPIVRKCVDQLALSGSKTLMVSSGEDFPARAEVFRVDHPRGSDRGTSSRFCAKSCKVRTDQVPRIEQKVGPDLIWLKQMWLDKIGPINAFIDYVLQNKADIF</sequence>
<organism>
    <name type="scientific">Culex quinquefasciatus</name>
    <name type="common">Southern house mosquito</name>
    <name type="synonym">Culex pungens</name>
    <dbReference type="NCBI Taxonomy" id="7176"/>
    <lineage>
        <taxon>Eukaryota</taxon>
        <taxon>Metazoa</taxon>
        <taxon>Ecdysozoa</taxon>
        <taxon>Arthropoda</taxon>
        <taxon>Hexapoda</taxon>
        <taxon>Insecta</taxon>
        <taxon>Pterygota</taxon>
        <taxon>Neoptera</taxon>
        <taxon>Endopterygota</taxon>
        <taxon>Diptera</taxon>
        <taxon>Nematocera</taxon>
        <taxon>Culicoidea</taxon>
        <taxon>Culicidae</taxon>
        <taxon>Culicinae</taxon>
        <taxon>Culicini</taxon>
        <taxon>Culex</taxon>
        <taxon>Culex</taxon>
    </lineage>
</organism>
<keyword evidence="3" id="KW-1185">Reference proteome</keyword>
<dbReference type="EMBL" id="DS233406">
    <property type="protein sequence ID" value="EDS29788.1"/>
    <property type="molecule type" value="Genomic_DNA"/>
</dbReference>
<dbReference type="KEGG" id="cqu:CpipJ_CPIJ019320"/>
<dbReference type="AlphaFoldDB" id="B0XIY0"/>
<name>B0XIY0_CULQU</name>
<accession>B0XIY0</accession>
<reference evidence="1" key="1">
    <citation type="submission" date="2007-03" db="EMBL/GenBank/DDBJ databases">
        <title>Annotation of Culex pipiens quinquefasciatus.</title>
        <authorList>
            <consortium name="The Broad Institute Genome Sequencing Platform"/>
            <person name="Atkinson P.W."/>
            <person name="Hemingway J."/>
            <person name="Christensen B.M."/>
            <person name="Higgs S."/>
            <person name="Kodira C."/>
            <person name="Hannick L."/>
            <person name="Megy K."/>
            <person name="O'Leary S."/>
            <person name="Pearson M."/>
            <person name="Haas B.J."/>
            <person name="Mauceli E."/>
            <person name="Wortman J.R."/>
            <person name="Lee N.H."/>
            <person name="Guigo R."/>
            <person name="Stanke M."/>
            <person name="Alvarado L."/>
            <person name="Amedeo P."/>
            <person name="Antoine C.H."/>
            <person name="Arensburger P."/>
            <person name="Bidwell S.L."/>
            <person name="Crawford M."/>
            <person name="Camaro F."/>
            <person name="Devon K."/>
            <person name="Engels R."/>
            <person name="Hammond M."/>
            <person name="Howarth C."/>
            <person name="Koehrsen M."/>
            <person name="Lawson D."/>
            <person name="Montgomery P."/>
            <person name="Nene V."/>
            <person name="Nusbaum C."/>
            <person name="Puiu D."/>
            <person name="Romero-Severson J."/>
            <person name="Severson D.W."/>
            <person name="Shumway M."/>
            <person name="Sisk P."/>
            <person name="Stolte C."/>
            <person name="Zeng Q."/>
            <person name="Eisenstadt E."/>
            <person name="Fraser-Liggett C."/>
            <person name="Strausberg R."/>
            <person name="Galagan J."/>
            <person name="Birren B."/>
            <person name="Collins F.H."/>
        </authorList>
    </citation>
    <scope>NUCLEOTIDE SEQUENCE [LARGE SCALE GENOMIC DNA]</scope>
    <source>
        <strain evidence="1">JHB</strain>
    </source>
</reference>